<dbReference type="FunFam" id="3.30.70.330:FF:000355">
    <property type="entry name" value="Polyadenylate-binding protein"/>
    <property type="match status" value="1"/>
</dbReference>
<evidence type="ECO:0000259" key="17">
    <source>
        <dbReference type="PROSITE" id="PS51309"/>
    </source>
</evidence>
<evidence type="ECO:0000256" key="1">
    <source>
        <dbReference type="ARBA" id="ARBA00004123"/>
    </source>
</evidence>
<dbReference type="GO" id="GO:0003723">
    <property type="term" value="F:RNA binding"/>
    <property type="evidence" value="ECO:0007669"/>
    <property type="project" value="UniProtKB-UniRule"/>
</dbReference>
<feature type="region of interest" description="Disordered" evidence="15">
    <location>
        <begin position="758"/>
        <end position="779"/>
    </location>
</feature>
<feature type="compositionally biased region" description="Low complexity" evidence="15">
    <location>
        <begin position="37"/>
        <end position="56"/>
    </location>
</feature>
<comment type="similarity">
    <text evidence="3 14">Belongs to the polyadenylate-binding protein type-1 family.</text>
</comment>
<feature type="compositionally biased region" description="Gly residues" evidence="15">
    <location>
        <begin position="531"/>
        <end position="553"/>
    </location>
</feature>
<dbReference type="FunFam" id="3.30.70.330:FF:000384">
    <property type="entry name" value="Polyadenylate-binding protein"/>
    <property type="match status" value="1"/>
</dbReference>
<dbReference type="AlphaFoldDB" id="A0A6A6PAI7"/>
<dbReference type="GO" id="GO:0006397">
    <property type="term" value="P:mRNA processing"/>
    <property type="evidence" value="ECO:0007669"/>
    <property type="project" value="UniProtKB-KW"/>
</dbReference>
<dbReference type="PROSITE" id="PS51309">
    <property type="entry name" value="PABC"/>
    <property type="match status" value="1"/>
</dbReference>
<feature type="region of interest" description="Disordered" evidence="15">
    <location>
        <begin position="376"/>
        <end position="422"/>
    </location>
</feature>
<keyword evidence="11" id="KW-0539">Nucleus</keyword>
<evidence type="ECO:0000256" key="12">
    <source>
        <dbReference type="ARBA" id="ARBA00024761"/>
    </source>
</evidence>
<dbReference type="NCBIfam" id="TIGR01628">
    <property type="entry name" value="PABP-1234"/>
    <property type="match status" value="1"/>
</dbReference>
<dbReference type="Pfam" id="PF00658">
    <property type="entry name" value="MLLE"/>
    <property type="match status" value="1"/>
</dbReference>
<protein>
    <recommendedName>
        <fullName evidence="14">Polyadenylate-binding protein</fullName>
        <shortName evidence="14">PABP</shortName>
    </recommendedName>
</protein>
<evidence type="ECO:0000256" key="15">
    <source>
        <dbReference type="SAM" id="MobiDB-lite"/>
    </source>
</evidence>
<evidence type="ECO:0000256" key="7">
    <source>
        <dbReference type="ARBA" id="ARBA00022737"/>
    </source>
</evidence>
<dbReference type="InterPro" id="IPR034364">
    <property type="entry name" value="PABP_RRM1"/>
</dbReference>
<dbReference type="InterPro" id="IPR000504">
    <property type="entry name" value="RRM_dom"/>
</dbReference>
<keyword evidence="10 13" id="KW-0694">RNA-binding</keyword>
<dbReference type="InterPro" id="IPR003954">
    <property type="entry name" value="RRM_euk-type"/>
</dbReference>
<feature type="region of interest" description="Disordered" evidence="15">
    <location>
        <begin position="529"/>
        <end position="562"/>
    </location>
</feature>
<evidence type="ECO:0000256" key="14">
    <source>
        <dbReference type="RuleBase" id="RU362004"/>
    </source>
</evidence>
<feature type="compositionally biased region" description="Low complexity" evidence="15">
    <location>
        <begin position="666"/>
        <end position="682"/>
    </location>
</feature>
<sequence>MSAVENVTTASPANEGNAPVPDAAGANGTTVNTNVGPSSGASADAPTPTSAAPSTSHHNSASLYVGELDPSVTEAMLFELFSSIGQVASIRVCRDAVTRRSLGYAYVNYNNSEDGEKALEDLNYTLIKGKPCRIMWSQRDPALRKTGQGNVFIKNLDHAIDNKALHDTFAAFGNILSCKVAQDENGNSKGYGFVHYETAEAANNAIKHVNGMLLNEKKVFVGHHIPKKDRMSKFEEMKANFTNVYVKNVNPEVSEEEFRDLFAKYGDITSASLAHDPEGKSRGFGFVNYVKHDDAAAAVDALNDTDFRGQKLYVGRAQKKHEREEELRKQYEAARIEKQSKYQGVNLYVKNLNDDVDDEKLREMFSQFGTITSAKVMRDTAPADGSESPTEGKEGEESKDSDSKAASDDGEKKEGKDTKEKDKVTIKGEKKVLGKSKGFGFVCFSNPDEATKAVTEMNQKMVEGKPLYVALAQRKDVRKSQLEASIQARNQIRLQQAAAVAGMPNQMFFNPSQQPFMPPNARGQMPYPNMPGGGQAGRGGGFPGGVPQQGGRGAPSSQQMPMGYAMPPNMPPGAFPPGAAFNNPQQFMLAQAAQALGGRGAGGRSPMPNMPGMMPQMQGAVPGMGRAPPFGQQQPGAGRGGAPMPSGGRPGGQMPNFPQNAGPGGRPSQPGQPGGMQASPQASNVDVSQLGGTNEKAQKQMLGEALYPKIYEQQPELAGKITGMLLEMENHELINLTQDDSALRAKVEEAMSVYEDYIKSKDGTSEAKDDKNDGEDGKA</sequence>
<evidence type="ECO:0000256" key="3">
    <source>
        <dbReference type="ARBA" id="ARBA00008557"/>
    </source>
</evidence>
<dbReference type="PROSITE" id="PS50102">
    <property type="entry name" value="RRM"/>
    <property type="match status" value="4"/>
</dbReference>
<feature type="region of interest" description="Disordered" evidence="15">
    <location>
        <begin position="1"/>
        <end position="58"/>
    </location>
</feature>
<feature type="compositionally biased region" description="Polar residues" evidence="15">
    <location>
        <begin position="27"/>
        <end position="36"/>
    </location>
</feature>
<evidence type="ECO:0000256" key="11">
    <source>
        <dbReference type="ARBA" id="ARBA00023242"/>
    </source>
</evidence>
<feature type="compositionally biased region" description="Low complexity" evidence="15">
    <location>
        <begin position="620"/>
        <end position="647"/>
    </location>
</feature>
<dbReference type="SUPFAM" id="SSF63570">
    <property type="entry name" value="PABC (PABP) domain"/>
    <property type="match status" value="1"/>
</dbReference>
<dbReference type="GO" id="GO:0051028">
    <property type="term" value="P:mRNA transport"/>
    <property type="evidence" value="ECO:0007669"/>
    <property type="project" value="UniProtKB-KW"/>
</dbReference>
<comment type="subcellular location">
    <subcellularLocation>
        <location evidence="2 14">Cytoplasm</location>
    </subcellularLocation>
    <subcellularLocation>
        <location evidence="1">Nucleus</location>
    </subcellularLocation>
</comment>
<proteinExistence type="inferred from homology"/>
<comment type="function">
    <text evidence="12">Binds the poly(A) tail of mRNA. Appears to be an important mediator of the multiple roles of the poly(A) tail in mRNA biogenesis, stability and translation. In the nucleus, involved in both mRNA cleavage and polyadenylation. Is also required for efficient mRNA export to the cytoplasm. Acts in concert with a poly(A)-specific nuclease (PAN) to affect poly(A) tail shortening, which may occur concomitantly with either nucleocytoplasmic mRNA transport or translational initiation. In the cytoplasm, stimulates translation initiation and regulates mRNA decay through translation termination-coupled poly(A) shortening, probably mediated by PAN.</text>
</comment>
<dbReference type="InterPro" id="IPR045305">
    <property type="entry name" value="RRM2_I_PABPs"/>
</dbReference>
<feature type="domain" description="RRM" evidence="16">
    <location>
        <begin position="61"/>
        <end position="139"/>
    </location>
</feature>
<reference evidence="18" key="1">
    <citation type="journal article" date="2020" name="Stud. Mycol.">
        <title>101 Dothideomycetes genomes: a test case for predicting lifestyles and emergence of pathogens.</title>
        <authorList>
            <person name="Haridas S."/>
            <person name="Albert R."/>
            <person name="Binder M."/>
            <person name="Bloem J."/>
            <person name="Labutti K."/>
            <person name="Salamov A."/>
            <person name="Andreopoulos B."/>
            <person name="Baker S."/>
            <person name="Barry K."/>
            <person name="Bills G."/>
            <person name="Bluhm B."/>
            <person name="Cannon C."/>
            <person name="Castanera R."/>
            <person name="Culley D."/>
            <person name="Daum C."/>
            <person name="Ezra D."/>
            <person name="Gonzalez J."/>
            <person name="Henrissat B."/>
            <person name="Kuo A."/>
            <person name="Liang C."/>
            <person name="Lipzen A."/>
            <person name="Lutzoni F."/>
            <person name="Magnuson J."/>
            <person name="Mondo S."/>
            <person name="Nolan M."/>
            <person name="Ohm R."/>
            <person name="Pangilinan J."/>
            <person name="Park H.-J."/>
            <person name="Ramirez L."/>
            <person name="Alfaro M."/>
            <person name="Sun H."/>
            <person name="Tritt A."/>
            <person name="Yoshinaga Y."/>
            <person name="Zwiers L.-H."/>
            <person name="Turgeon B."/>
            <person name="Goodwin S."/>
            <person name="Spatafora J."/>
            <person name="Crous P."/>
            <person name="Grigoriev I."/>
        </authorList>
    </citation>
    <scope>NUCLEOTIDE SEQUENCE</scope>
    <source>
        <strain evidence="18">ATCC 16933</strain>
    </source>
</reference>
<dbReference type="Gene3D" id="1.10.1900.10">
    <property type="entry name" value="c-terminal domain of poly(a) binding protein"/>
    <property type="match status" value="1"/>
</dbReference>
<dbReference type="GO" id="GO:0006417">
    <property type="term" value="P:regulation of translation"/>
    <property type="evidence" value="ECO:0007669"/>
    <property type="project" value="UniProtKB-KW"/>
</dbReference>
<evidence type="ECO:0000313" key="18">
    <source>
        <dbReference type="EMBL" id="KAF2460443.1"/>
    </source>
</evidence>
<dbReference type="PANTHER" id="PTHR24012">
    <property type="entry name" value="RNA BINDING PROTEIN"/>
    <property type="match status" value="1"/>
</dbReference>
<keyword evidence="19" id="KW-1185">Reference proteome</keyword>
<feature type="region of interest" description="Disordered" evidence="15">
    <location>
        <begin position="620"/>
        <end position="688"/>
    </location>
</feature>
<dbReference type="Pfam" id="PF00076">
    <property type="entry name" value="RRM_1"/>
    <property type="match status" value="5"/>
</dbReference>
<keyword evidence="9" id="KW-0810">Translation regulation</keyword>
<dbReference type="Proteomes" id="UP000799766">
    <property type="component" value="Unassembled WGS sequence"/>
</dbReference>
<dbReference type="GO" id="GO:0010494">
    <property type="term" value="C:cytoplasmic stress granule"/>
    <property type="evidence" value="ECO:0007669"/>
    <property type="project" value="UniProtKB-ARBA"/>
</dbReference>
<dbReference type="OrthoDB" id="19742at2759"/>
<dbReference type="Gene3D" id="3.30.70.330">
    <property type="match status" value="4"/>
</dbReference>
<dbReference type="CDD" id="cd12379">
    <property type="entry name" value="RRM2_I_PABPs"/>
    <property type="match status" value="1"/>
</dbReference>
<accession>A0A6A6PAI7</accession>
<dbReference type="EMBL" id="MU001673">
    <property type="protein sequence ID" value="KAF2460443.1"/>
    <property type="molecule type" value="Genomic_DNA"/>
</dbReference>
<organism evidence="18 19">
    <name type="scientific">Lineolata rhizophorae</name>
    <dbReference type="NCBI Taxonomy" id="578093"/>
    <lineage>
        <taxon>Eukaryota</taxon>
        <taxon>Fungi</taxon>
        <taxon>Dikarya</taxon>
        <taxon>Ascomycota</taxon>
        <taxon>Pezizomycotina</taxon>
        <taxon>Dothideomycetes</taxon>
        <taxon>Dothideomycetes incertae sedis</taxon>
        <taxon>Lineolatales</taxon>
        <taxon>Lineolataceae</taxon>
        <taxon>Lineolata</taxon>
    </lineage>
</organism>
<feature type="domain" description="RRM" evidence="16">
    <location>
        <begin position="345"/>
        <end position="474"/>
    </location>
</feature>
<dbReference type="InterPro" id="IPR036053">
    <property type="entry name" value="PABP-dom"/>
</dbReference>
<keyword evidence="8" id="KW-0509">mRNA transport</keyword>
<dbReference type="InterPro" id="IPR012677">
    <property type="entry name" value="Nucleotide-bd_a/b_plait_sf"/>
</dbReference>
<evidence type="ECO:0000259" key="16">
    <source>
        <dbReference type="PROSITE" id="PS50102"/>
    </source>
</evidence>
<feature type="domain" description="PABC" evidence="17">
    <location>
        <begin position="682"/>
        <end position="759"/>
    </location>
</feature>
<dbReference type="CDD" id="cd12378">
    <property type="entry name" value="RRM1_I_PABPs"/>
    <property type="match status" value="1"/>
</dbReference>
<evidence type="ECO:0000256" key="5">
    <source>
        <dbReference type="ARBA" id="ARBA00022490"/>
    </source>
</evidence>
<dbReference type="SUPFAM" id="SSF54928">
    <property type="entry name" value="RNA-binding domain, RBD"/>
    <property type="match status" value="3"/>
</dbReference>
<dbReference type="SMART" id="SM00361">
    <property type="entry name" value="RRM_1"/>
    <property type="match status" value="3"/>
</dbReference>
<dbReference type="FunFam" id="3.30.70.330:FF:000003">
    <property type="entry name" value="Polyadenylate-binding protein"/>
    <property type="match status" value="1"/>
</dbReference>
<name>A0A6A6PAI7_9PEZI</name>
<evidence type="ECO:0000313" key="19">
    <source>
        <dbReference type="Proteomes" id="UP000799766"/>
    </source>
</evidence>
<feature type="compositionally biased region" description="Basic and acidic residues" evidence="15">
    <location>
        <begin position="390"/>
        <end position="422"/>
    </location>
</feature>
<dbReference type="InterPro" id="IPR035979">
    <property type="entry name" value="RBD_domain_sf"/>
</dbReference>
<keyword evidence="4" id="KW-0813">Transport</keyword>
<dbReference type="GO" id="GO:0005634">
    <property type="term" value="C:nucleus"/>
    <property type="evidence" value="ECO:0007669"/>
    <property type="project" value="UniProtKB-SubCell"/>
</dbReference>
<evidence type="ECO:0000256" key="6">
    <source>
        <dbReference type="ARBA" id="ARBA00022664"/>
    </source>
</evidence>
<dbReference type="CDD" id="cd12381">
    <property type="entry name" value="RRM4_I_PABPs"/>
    <property type="match status" value="1"/>
</dbReference>
<keyword evidence="6" id="KW-0507">mRNA processing</keyword>
<evidence type="ECO:0000256" key="4">
    <source>
        <dbReference type="ARBA" id="ARBA00022448"/>
    </source>
</evidence>
<evidence type="ECO:0000256" key="13">
    <source>
        <dbReference type="PROSITE-ProRule" id="PRU00176"/>
    </source>
</evidence>
<feature type="domain" description="RRM" evidence="16">
    <location>
        <begin position="149"/>
        <end position="226"/>
    </location>
</feature>
<dbReference type="SMART" id="SM00517">
    <property type="entry name" value="PolyA"/>
    <property type="match status" value="1"/>
</dbReference>
<gene>
    <name evidence="18" type="ORF">BDY21DRAFT_279991</name>
</gene>
<keyword evidence="7" id="KW-0677">Repeat</keyword>
<feature type="compositionally biased region" description="Polar residues" evidence="15">
    <location>
        <begin position="1"/>
        <end position="14"/>
    </location>
</feature>
<keyword evidence="5 14" id="KW-0963">Cytoplasm</keyword>
<evidence type="ECO:0000256" key="2">
    <source>
        <dbReference type="ARBA" id="ARBA00004496"/>
    </source>
</evidence>
<dbReference type="InterPro" id="IPR006515">
    <property type="entry name" value="PABP_1234"/>
</dbReference>
<evidence type="ECO:0000256" key="8">
    <source>
        <dbReference type="ARBA" id="ARBA00022816"/>
    </source>
</evidence>
<evidence type="ECO:0000256" key="10">
    <source>
        <dbReference type="ARBA" id="ARBA00022884"/>
    </source>
</evidence>
<dbReference type="InterPro" id="IPR002004">
    <property type="entry name" value="PABP_HYD_C"/>
</dbReference>
<feature type="domain" description="RRM" evidence="16">
    <location>
        <begin position="242"/>
        <end position="319"/>
    </location>
</feature>
<dbReference type="SMART" id="SM00360">
    <property type="entry name" value="RRM"/>
    <property type="match status" value="4"/>
</dbReference>
<evidence type="ECO:0000256" key="9">
    <source>
        <dbReference type="ARBA" id="ARBA00022845"/>
    </source>
</evidence>